<reference evidence="2" key="1">
    <citation type="submission" date="2022-10" db="EMBL/GenBank/DDBJ databases">
        <authorList>
            <person name="Kim H.S."/>
            <person name="Kim J.-S."/>
            <person name="Suh M.K."/>
            <person name="Eom M.K."/>
            <person name="Lee J.-S."/>
        </authorList>
    </citation>
    <scope>NUCLEOTIDE SEQUENCE</scope>
    <source>
        <strain evidence="2">LIP-5</strain>
    </source>
</reference>
<dbReference type="AlphaFoldDB" id="A0AAE3ISJ6"/>
<dbReference type="InterPro" id="IPR052514">
    <property type="entry name" value="SAM-dependent_MTase"/>
</dbReference>
<keyword evidence="3" id="KW-1185">Reference proteome</keyword>
<organism evidence="2 3">
    <name type="scientific">Haoranjiania flava</name>
    <dbReference type="NCBI Taxonomy" id="1856322"/>
    <lineage>
        <taxon>Bacteria</taxon>
        <taxon>Pseudomonadati</taxon>
        <taxon>Bacteroidota</taxon>
        <taxon>Chitinophagia</taxon>
        <taxon>Chitinophagales</taxon>
        <taxon>Chitinophagaceae</taxon>
        <taxon>Haoranjiania</taxon>
    </lineage>
</organism>
<sequence length="252" mass="29259">MYCRSSIVKEFAKELGYIVYKLYQKFRNPPFDEYNYQTFDVFKKILKKDSNCIDIGANKGDILKKILKASPHGMHFAFEPIPDICTELNRKFSKKVKILNCALSNKNGMSEFHFFIDRPAVSGLAKRHFDIDYRCTTIQVATHCLETLIPANLKIDLIKIDVEGAEYLVFDGARNLIKKYKPVILFEFGYGAADLYHITPDMMFDFMSEMNMEINTLSYFLENKPALNRAEFRGQFQKGYNYFFIAYAANGH</sequence>
<gene>
    <name evidence="2" type="ORF">OD355_10905</name>
</gene>
<dbReference type="SUPFAM" id="SSF53335">
    <property type="entry name" value="S-adenosyl-L-methionine-dependent methyltransferases"/>
    <property type="match status" value="1"/>
</dbReference>
<name>A0AAE3ISJ6_9BACT</name>
<dbReference type="InterPro" id="IPR029063">
    <property type="entry name" value="SAM-dependent_MTases_sf"/>
</dbReference>
<dbReference type="Gene3D" id="3.40.50.150">
    <property type="entry name" value="Vaccinia Virus protein VP39"/>
    <property type="match status" value="1"/>
</dbReference>
<protein>
    <submittedName>
        <fullName evidence="2">FkbM family methyltransferase</fullName>
    </submittedName>
</protein>
<dbReference type="GO" id="GO:0008168">
    <property type="term" value="F:methyltransferase activity"/>
    <property type="evidence" value="ECO:0007669"/>
    <property type="project" value="UniProtKB-KW"/>
</dbReference>
<keyword evidence="2" id="KW-0489">Methyltransferase</keyword>
<dbReference type="GO" id="GO:0032259">
    <property type="term" value="P:methylation"/>
    <property type="evidence" value="ECO:0007669"/>
    <property type="project" value="UniProtKB-KW"/>
</dbReference>
<dbReference type="InterPro" id="IPR006342">
    <property type="entry name" value="FkbM_mtfrase"/>
</dbReference>
<evidence type="ECO:0000313" key="2">
    <source>
        <dbReference type="EMBL" id="MCU7695027.1"/>
    </source>
</evidence>
<comment type="caution">
    <text evidence="2">The sequence shown here is derived from an EMBL/GenBank/DDBJ whole genome shotgun (WGS) entry which is preliminary data.</text>
</comment>
<dbReference type="PANTHER" id="PTHR34203:SF15">
    <property type="entry name" value="SLL1173 PROTEIN"/>
    <property type="match status" value="1"/>
</dbReference>
<dbReference type="EMBL" id="JAOTPL010000017">
    <property type="protein sequence ID" value="MCU7695027.1"/>
    <property type="molecule type" value="Genomic_DNA"/>
</dbReference>
<dbReference type="NCBIfam" id="TIGR01444">
    <property type="entry name" value="fkbM_fam"/>
    <property type="match status" value="1"/>
</dbReference>
<accession>A0AAE3ISJ6</accession>
<keyword evidence="2" id="KW-0808">Transferase</keyword>
<proteinExistence type="predicted"/>
<dbReference type="Pfam" id="PF05050">
    <property type="entry name" value="Methyltransf_21"/>
    <property type="match status" value="1"/>
</dbReference>
<dbReference type="PANTHER" id="PTHR34203">
    <property type="entry name" value="METHYLTRANSFERASE, FKBM FAMILY PROTEIN"/>
    <property type="match status" value="1"/>
</dbReference>
<evidence type="ECO:0000313" key="3">
    <source>
        <dbReference type="Proteomes" id="UP001209317"/>
    </source>
</evidence>
<evidence type="ECO:0000259" key="1">
    <source>
        <dbReference type="Pfam" id="PF05050"/>
    </source>
</evidence>
<dbReference type="RefSeq" id="WP_263038513.1">
    <property type="nucleotide sequence ID" value="NZ_JAOTPL010000017.1"/>
</dbReference>
<feature type="domain" description="Methyltransferase FkbM" evidence="1">
    <location>
        <begin position="54"/>
        <end position="192"/>
    </location>
</feature>
<dbReference type="Proteomes" id="UP001209317">
    <property type="component" value="Unassembled WGS sequence"/>
</dbReference>